<sequence>VPAQDQAELVPLSVAVARAQDTKARLATTHEGIRIAARLLLSAGVVPKNENLFQEIKEFDTAIFSRYTAACFLWNVLGGLSEDEWLGKGKRFDDSLRRIKTLKGLEGSLRCWEGVLFDVLGMLDGVDEGKKVDVGSFGVVLGRWRVGVPSKP</sequence>
<evidence type="ECO:0000313" key="2">
    <source>
        <dbReference type="Proteomes" id="UP001301958"/>
    </source>
</evidence>
<dbReference type="EMBL" id="MU865486">
    <property type="protein sequence ID" value="KAK4222177.1"/>
    <property type="molecule type" value="Genomic_DNA"/>
</dbReference>
<feature type="non-terminal residue" evidence="1">
    <location>
        <position position="1"/>
    </location>
</feature>
<evidence type="ECO:0000313" key="1">
    <source>
        <dbReference type="EMBL" id="KAK4222177.1"/>
    </source>
</evidence>
<keyword evidence="2" id="KW-1185">Reference proteome</keyword>
<feature type="non-terminal residue" evidence="1">
    <location>
        <position position="152"/>
    </location>
</feature>
<dbReference type="Proteomes" id="UP001301958">
    <property type="component" value="Unassembled WGS sequence"/>
</dbReference>
<proteinExistence type="predicted"/>
<name>A0AAN6YT43_9PEZI</name>
<protein>
    <submittedName>
        <fullName evidence="1">Uncharacterized protein</fullName>
    </submittedName>
</protein>
<reference evidence="1" key="1">
    <citation type="journal article" date="2023" name="Mol. Phylogenet. Evol.">
        <title>Genome-scale phylogeny and comparative genomics of the fungal order Sordariales.</title>
        <authorList>
            <person name="Hensen N."/>
            <person name="Bonometti L."/>
            <person name="Westerberg I."/>
            <person name="Brannstrom I.O."/>
            <person name="Guillou S."/>
            <person name="Cros-Aarteil S."/>
            <person name="Calhoun S."/>
            <person name="Haridas S."/>
            <person name="Kuo A."/>
            <person name="Mondo S."/>
            <person name="Pangilinan J."/>
            <person name="Riley R."/>
            <person name="LaButti K."/>
            <person name="Andreopoulos B."/>
            <person name="Lipzen A."/>
            <person name="Chen C."/>
            <person name="Yan M."/>
            <person name="Daum C."/>
            <person name="Ng V."/>
            <person name="Clum A."/>
            <person name="Steindorff A."/>
            <person name="Ohm R.A."/>
            <person name="Martin F."/>
            <person name="Silar P."/>
            <person name="Natvig D.O."/>
            <person name="Lalanne C."/>
            <person name="Gautier V."/>
            <person name="Ament-Velasquez S.L."/>
            <person name="Kruys A."/>
            <person name="Hutchinson M.I."/>
            <person name="Powell A.J."/>
            <person name="Barry K."/>
            <person name="Miller A.N."/>
            <person name="Grigoriev I.V."/>
            <person name="Debuchy R."/>
            <person name="Gladieux P."/>
            <person name="Hiltunen Thoren M."/>
            <person name="Johannesson H."/>
        </authorList>
    </citation>
    <scope>NUCLEOTIDE SEQUENCE</scope>
    <source>
        <strain evidence="1">CBS 990.96</strain>
    </source>
</reference>
<comment type="caution">
    <text evidence="1">The sequence shown here is derived from an EMBL/GenBank/DDBJ whole genome shotgun (WGS) entry which is preliminary data.</text>
</comment>
<organism evidence="1 2">
    <name type="scientific">Podospora fimiseda</name>
    <dbReference type="NCBI Taxonomy" id="252190"/>
    <lineage>
        <taxon>Eukaryota</taxon>
        <taxon>Fungi</taxon>
        <taxon>Dikarya</taxon>
        <taxon>Ascomycota</taxon>
        <taxon>Pezizomycotina</taxon>
        <taxon>Sordariomycetes</taxon>
        <taxon>Sordariomycetidae</taxon>
        <taxon>Sordariales</taxon>
        <taxon>Podosporaceae</taxon>
        <taxon>Podospora</taxon>
    </lineage>
</organism>
<accession>A0AAN6YT43</accession>
<reference evidence="1" key="2">
    <citation type="submission" date="2023-05" db="EMBL/GenBank/DDBJ databases">
        <authorList>
            <consortium name="Lawrence Berkeley National Laboratory"/>
            <person name="Steindorff A."/>
            <person name="Hensen N."/>
            <person name="Bonometti L."/>
            <person name="Westerberg I."/>
            <person name="Brannstrom I.O."/>
            <person name="Guillou S."/>
            <person name="Cros-Aarteil S."/>
            <person name="Calhoun S."/>
            <person name="Haridas S."/>
            <person name="Kuo A."/>
            <person name="Mondo S."/>
            <person name="Pangilinan J."/>
            <person name="Riley R."/>
            <person name="Labutti K."/>
            <person name="Andreopoulos B."/>
            <person name="Lipzen A."/>
            <person name="Chen C."/>
            <person name="Yanf M."/>
            <person name="Daum C."/>
            <person name="Ng V."/>
            <person name="Clum A."/>
            <person name="Ohm R."/>
            <person name="Martin F."/>
            <person name="Silar P."/>
            <person name="Natvig D."/>
            <person name="Lalanne C."/>
            <person name="Gautier V."/>
            <person name="Ament-Velasquez S.L."/>
            <person name="Kruys A."/>
            <person name="Hutchinson M.I."/>
            <person name="Powell A.J."/>
            <person name="Barry K."/>
            <person name="Miller A.N."/>
            <person name="Grigoriev I.V."/>
            <person name="Debuchy R."/>
            <person name="Gladieux P."/>
            <person name="Thoren M.H."/>
            <person name="Johannesson H."/>
        </authorList>
    </citation>
    <scope>NUCLEOTIDE SEQUENCE</scope>
    <source>
        <strain evidence="1">CBS 990.96</strain>
    </source>
</reference>
<dbReference type="AlphaFoldDB" id="A0AAN6YT43"/>
<gene>
    <name evidence="1" type="ORF">QBC38DRAFT_322976</name>
</gene>